<evidence type="ECO:0000256" key="2">
    <source>
        <dbReference type="ARBA" id="ARBA00022723"/>
    </source>
</evidence>
<dbReference type="GO" id="GO:0005634">
    <property type="term" value="C:nucleus"/>
    <property type="evidence" value="ECO:0007669"/>
    <property type="project" value="UniProtKB-SubCell"/>
</dbReference>
<dbReference type="Pfam" id="PF04082">
    <property type="entry name" value="Fungal_trans"/>
    <property type="match status" value="1"/>
</dbReference>
<dbReference type="PROSITE" id="PS00463">
    <property type="entry name" value="ZN2_CY6_FUNGAL_1"/>
    <property type="match status" value="1"/>
</dbReference>
<keyword evidence="10" id="KW-1185">Reference proteome</keyword>
<evidence type="ECO:0000256" key="5">
    <source>
        <dbReference type="ARBA" id="ARBA00023163"/>
    </source>
</evidence>
<dbReference type="GO" id="GO:0045944">
    <property type="term" value="P:positive regulation of transcription by RNA polymerase II"/>
    <property type="evidence" value="ECO:0007669"/>
    <property type="project" value="TreeGrafter"/>
</dbReference>
<dbReference type="GO" id="GO:0006351">
    <property type="term" value="P:DNA-templated transcription"/>
    <property type="evidence" value="ECO:0007669"/>
    <property type="project" value="InterPro"/>
</dbReference>
<keyword evidence="3" id="KW-0805">Transcription regulation</keyword>
<dbReference type="CDD" id="cd12148">
    <property type="entry name" value="fungal_TF_MHR"/>
    <property type="match status" value="1"/>
</dbReference>
<evidence type="ECO:0000256" key="1">
    <source>
        <dbReference type="ARBA" id="ARBA00004123"/>
    </source>
</evidence>
<evidence type="ECO:0000256" key="3">
    <source>
        <dbReference type="ARBA" id="ARBA00023015"/>
    </source>
</evidence>
<dbReference type="VEuPathDB" id="FungiDB:CH63R_10523"/>
<feature type="domain" description="Zn(2)-C6 fungal-type" evidence="8">
    <location>
        <begin position="17"/>
        <end position="46"/>
    </location>
</feature>
<evidence type="ECO:0000313" key="9">
    <source>
        <dbReference type="EMBL" id="OBR06403.1"/>
    </source>
</evidence>
<dbReference type="EMBL" id="LTAN01000007">
    <property type="protein sequence ID" value="OBR06403.1"/>
    <property type="molecule type" value="Genomic_DNA"/>
</dbReference>
<feature type="region of interest" description="Disordered" evidence="7">
    <location>
        <begin position="651"/>
        <end position="696"/>
    </location>
</feature>
<dbReference type="AlphaFoldDB" id="A0A1B7Y320"/>
<keyword evidence="4" id="KW-0238">DNA-binding</keyword>
<dbReference type="InterPro" id="IPR007219">
    <property type="entry name" value="XnlR_reg_dom"/>
</dbReference>
<dbReference type="Proteomes" id="UP000092177">
    <property type="component" value="Unassembled WGS sequence"/>
</dbReference>
<dbReference type="PROSITE" id="PS50048">
    <property type="entry name" value="ZN2_CY6_FUNGAL_2"/>
    <property type="match status" value="1"/>
</dbReference>
<dbReference type="InterPro" id="IPR051711">
    <property type="entry name" value="Stress_Response_Reg"/>
</dbReference>
<evidence type="ECO:0000256" key="6">
    <source>
        <dbReference type="ARBA" id="ARBA00023242"/>
    </source>
</evidence>
<dbReference type="SUPFAM" id="SSF57701">
    <property type="entry name" value="Zn2/Cys6 DNA-binding domain"/>
    <property type="match status" value="1"/>
</dbReference>
<feature type="compositionally biased region" description="Basic and acidic residues" evidence="7">
    <location>
        <begin position="118"/>
        <end position="128"/>
    </location>
</feature>
<sequence>MEPGAGRNKVSKRSSNACVRCRRQKIKCSGSQPCDACGKRRQSCIFDERDQRIVVTRGYIIDLQQRIERWERSRSINEPTLASVEGGPRASKARNSEGDVDIPMRDDSSGGPNAAESTQEKGSAEARPRPPPPVDPVASTLTNPLSTGQSEYTTAPDGRILYLGTSSNWSFVRRLLSITHQHVNKTPLPTNALLFDATAYSLDWNGYRTGDASEMPALPTQDYAIYLVNAVKFHCGQMFHLFDEETFMKSLGHFYSDPNPRPDPTDLWFIHYLLILSFGKAFTTKTSRGRRPPGHDFFVKAMQLLPDLVVLLREPVLSTEILCCVSLYMQCIDFRHHSNNFVRASSSDLHPTITMTYKKCQIGQALRFALGEGMHTDMPAQQLGESHVERCRRLWWTVHILDREMTSLFGLPPSIHDDYVLCQLPTYSGSVQRTAALRMRVRLSGVIGSINRKVYGLDGRLNNKFMLGTKEVLASVAEVADELQQSFALPLEKDTSCVSRTSAHLHLLHHQCIVLATRPLLFCFLKIRFESQSKCTELLGSSQTVRNLIQMCIDSSQQMVSILDCLQSQGLLETFLPFDLEAIFISASSLLLGPAIDPECFGCLDSSLEKVYAVFDEMIMAGNAIAKFRKSELQQLESMLQQLTPWPSQASEQATLVGDAGQTQPREDASPPDTVVSSMTTDPSQHESYSSSIPGTMDDMSYDSGLTMAQLLDMANSIEQEDSEWMSQTIVEHSIW</sequence>
<protein>
    <submittedName>
        <fullName evidence="9">C6 transcription factor</fullName>
    </submittedName>
</protein>
<dbReference type="Gene3D" id="4.10.240.10">
    <property type="entry name" value="Zn(2)-C6 fungal-type DNA-binding domain"/>
    <property type="match status" value="1"/>
</dbReference>
<gene>
    <name evidence="9" type="ORF">CH63R_10523</name>
</gene>
<dbReference type="Pfam" id="PF00172">
    <property type="entry name" value="Zn_clus"/>
    <property type="match status" value="1"/>
</dbReference>
<feature type="region of interest" description="Disordered" evidence="7">
    <location>
        <begin position="79"/>
        <end position="153"/>
    </location>
</feature>
<dbReference type="SMART" id="SM00906">
    <property type="entry name" value="Fungal_trans"/>
    <property type="match status" value="1"/>
</dbReference>
<name>A0A1B7Y320_COLHI</name>
<feature type="compositionally biased region" description="Polar residues" evidence="7">
    <location>
        <begin position="139"/>
        <end position="153"/>
    </location>
</feature>
<dbReference type="GO" id="GO:0043565">
    <property type="term" value="F:sequence-specific DNA binding"/>
    <property type="evidence" value="ECO:0007669"/>
    <property type="project" value="TreeGrafter"/>
</dbReference>
<feature type="compositionally biased region" description="Polar residues" evidence="7">
    <location>
        <begin position="675"/>
        <end position="694"/>
    </location>
</feature>
<keyword evidence="6" id="KW-0539">Nucleus</keyword>
<proteinExistence type="predicted"/>
<feature type="compositionally biased region" description="Basic and acidic residues" evidence="7">
    <location>
        <begin position="94"/>
        <end position="108"/>
    </location>
</feature>
<dbReference type="SMART" id="SM00066">
    <property type="entry name" value="GAL4"/>
    <property type="match status" value="1"/>
</dbReference>
<evidence type="ECO:0000256" key="7">
    <source>
        <dbReference type="SAM" id="MobiDB-lite"/>
    </source>
</evidence>
<comment type="caution">
    <text evidence="9">The sequence shown here is derived from an EMBL/GenBank/DDBJ whole genome shotgun (WGS) entry which is preliminary data.</text>
</comment>
<dbReference type="OrthoDB" id="3990906at2759"/>
<dbReference type="PANTHER" id="PTHR47540:SF6">
    <property type="entry name" value="ZN(II)2CYS6 TRANSCRIPTION FACTOR (EUROFUNG)"/>
    <property type="match status" value="1"/>
</dbReference>
<dbReference type="InterPro" id="IPR001138">
    <property type="entry name" value="Zn2Cys6_DnaBD"/>
</dbReference>
<dbReference type="PANTHER" id="PTHR47540">
    <property type="entry name" value="THIAMINE REPRESSIBLE GENES REGULATORY PROTEIN THI5"/>
    <property type="match status" value="1"/>
</dbReference>
<dbReference type="RefSeq" id="XP_018154921.1">
    <property type="nucleotide sequence ID" value="XM_018305497.1"/>
</dbReference>
<accession>A0A1B7Y320</accession>
<dbReference type="GO" id="GO:0008270">
    <property type="term" value="F:zinc ion binding"/>
    <property type="evidence" value="ECO:0007669"/>
    <property type="project" value="InterPro"/>
</dbReference>
<dbReference type="GeneID" id="28869604"/>
<evidence type="ECO:0000256" key="4">
    <source>
        <dbReference type="ARBA" id="ARBA00023125"/>
    </source>
</evidence>
<dbReference type="GO" id="GO:0000981">
    <property type="term" value="F:DNA-binding transcription factor activity, RNA polymerase II-specific"/>
    <property type="evidence" value="ECO:0007669"/>
    <property type="project" value="InterPro"/>
</dbReference>
<dbReference type="InterPro" id="IPR036864">
    <property type="entry name" value="Zn2-C6_fun-type_DNA-bd_sf"/>
</dbReference>
<comment type="subcellular location">
    <subcellularLocation>
        <location evidence="1">Nucleus</location>
    </subcellularLocation>
</comment>
<organism evidence="9 10">
    <name type="scientific">Colletotrichum higginsianum (strain IMI 349063)</name>
    <name type="common">Crucifer anthracnose fungus</name>
    <dbReference type="NCBI Taxonomy" id="759273"/>
    <lineage>
        <taxon>Eukaryota</taxon>
        <taxon>Fungi</taxon>
        <taxon>Dikarya</taxon>
        <taxon>Ascomycota</taxon>
        <taxon>Pezizomycotina</taxon>
        <taxon>Sordariomycetes</taxon>
        <taxon>Hypocreomycetidae</taxon>
        <taxon>Glomerellales</taxon>
        <taxon>Glomerellaceae</taxon>
        <taxon>Colletotrichum</taxon>
        <taxon>Colletotrichum destructivum species complex</taxon>
    </lineage>
</organism>
<dbReference type="KEGG" id="chig:CH63R_10523"/>
<reference evidence="10" key="1">
    <citation type="journal article" date="2017" name="BMC Genomics">
        <title>Gapless genome assembly of Colletotrichum higginsianum reveals chromosome structure and association of transposable elements with secondary metabolite gene clusters.</title>
        <authorList>
            <person name="Dallery J.-F."/>
            <person name="Lapalu N."/>
            <person name="Zampounis A."/>
            <person name="Pigne S."/>
            <person name="Luyten I."/>
            <person name="Amselem J."/>
            <person name="Wittenberg A.H.J."/>
            <person name="Zhou S."/>
            <person name="de Queiroz M.V."/>
            <person name="Robin G.P."/>
            <person name="Auger A."/>
            <person name="Hainaut M."/>
            <person name="Henrissat B."/>
            <person name="Kim K.-T."/>
            <person name="Lee Y.-H."/>
            <person name="Lespinet O."/>
            <person name="Schwartz D.C."/>
            <person name="Thon M.R."/>
            <person name="O'Connell R.J."/>
        </authorList>
    </citation>
    <scope>NUCLEOTIDE SEQUENCE [LARGE SCALE GENOMIC DNA]</scope>
    <source>
        <strain evidence="10">IMI 349063</strain>
    </source>
</reference>
<keyword evidence="5" id="KW-0804">Transcription</keyword>
<dbReference type="CDD" id="cd00067">
    <property type="entry name" value="GAL4"/>
    <property type="match status" value="1"/>
</dbReference>
<keyword evidence="2" id="KW-0479">Metal-binding</keyword>
<evidence type="ECO:0000259" key="8">
    <source>
        <dbReference type="PROSITE" id="PS50048"/>
    </source>
</evidence>
<evidence type="ECO:0000313" key="10">
    <source>
        <dbReference type="Proteomes" id="UP000092177"/>
    </source>
</evidence>